<protein>
    <recommendedName>
        <fullName evidence="3">DUF6535 domain-containing protein</fullName>
    </recommendedName>
</protein>
<feature type="transmembrane region" description="Helical" evidence="2">
    <location>
        <begin position="111"/>
        <end position="133"/>
    </location>
</feature>
<dbReference type="Pfam" id="PF20153">
    <property type="entry name" value="DUF6535"/>
    <property type="match status" value="1"/>
</dbReference>
<dbReference type="SUPFAM" id="SSF54427">
    <property type="entry name" value="NTF2-like"/>
    <property type="match status" value="1"/>
</dbReference>
<feature type="compositionally biased region" description="Basic and acidic residues" evidence="1">
    <location>
        <begin position="26"/>
        <end position="37"/>
    </location>
</feature>
<keyword evidence="2" id="KW-0472">Membrane</keyword>
<evidence type="ECO:0000313" key="5">
    <source>
        <dbReference type="Proteomes" id="UP000054988"/>
    </source>
</evidence>
<feature type="region of interest" description="Disordered" evidence="1">
    <location>
        <begin position="1"/>
        <end position="60"/>
    </location>
</feature>
<reference evidence="4 5" key="1">
    <citation type="submission" date="2015-12" db="EMBL/GenBank/DDBJ databases">
        <title>Draft genome sequence of Moniliophthora roreri, the causal agent of frosty pod rot of cacao.</title>
        <authorList>
            <person name="Aime M.C."/>
            <person name="Diaz-Valderrama J.R."/>
            <person name="Kijpornyongpan T."/>
            <person name="Phillips-Mora W."/>
        </authorList>
    </citation>
    <scope>NUCLEOTIDE SEQUENCE [LARGE SCALE GENOMIC DNA]</scope>
    <source>
        <strain evidence="4 5">MCA 2952</strain>
    </source>
</reference>
<keyword evidence="2" id="KW-0812">Transmembrane</keyword>
<dbReference type="InterPro" id="IPR032710">
    <property type="entry name" value="NTF2-like_dom_sf"/>
</dbReference>
<accession>A0A0W0FJL4</accession>
<keyword evidence="2" id="KW-1133">Transmembrane helix</keyword>
<organism evidence="4 5">
    <name type="scientific">Moniliophthora roreri</name>
    <name type="common">Frosty pod rot fungus</name>
    <name type="synonym">Monilia roreri</name>
    <dbReference type="NCBI Taxonomy" id="221103"/>
    <lineage>
        <taxon>Eukaryota</taxon>
        <taxon>Fungi</taxon>
        <taxon>Dikarya</taxon>
        <taxon>Basidiomycota</taxon>
        <taxon>Agaricomycotina</taxon>
        <taxon>Agaricomycetes</taxon>
        <taxon>Agaricomycetidae</taxon>
        <taxon>Agaricales</taxon>
        <taxon>Marasmiineae</taxon>
        <taxon>Marasmiaceae</taxon>
        <taxon>Moniliophthora</taxon>
    </lineage>
</organism>
<evidence type="ECO:0000256" key="1">
    <source>
        <dbReference type="SAM" id="MobiDB-lite"/>
    </source>
</evidence>
<evidence type="ECO:0000313" key="4">
    <source>
        <dbReference type="EMBL" id="KTB36522.1"/>
    </source>
</evidence>
<dbReference type="Proteomes" id="UP000054988">
    <property type="component" value="Unassembled WGS sequence"/>
</dbReference>
<gene>
    <name evidence="4" type="ORF">WG66_10899</name>
</gene>
<feature type="domain" description="DUF6535" evidence="3">
    <location>
        <begin position="86"/>
        <end position="260"/>
    </location>
</feature>
<dbReference type="eggNOG" id="ENOG502SN69">
    <property type="taxonomic scope" value="Eukaryota"/>
</dbReference>
<dbReference type="InterPro" id="IPR045338">
    <property type="entry name" value="DUF6535"/>
</dbReference>
<dbReference type="AlphaFoldDB" id="A0A0W0FJL4"/>
<name>A0A0W0FJL4_MONRR</name>
<evidence type="ECO:0000256" key="2">
    <source>
        <dbReference type="SAM" id="Phobius"/>
    </source>
</evidence>
<feature type="transmembrane region" description="Helical" evidence="2">
    <location>
        <begin position="174"/>
        <end position="196"/>
    </location>
</feature>
<feature type="transmembrane region" description="Helical" evidence="2">
    <location>
        <begin position="232"/>
        <end position="255"/>
    </location>
</feature>
<evidence type="ECO:0000259" key="3">
    <source>
        <dbReference type="Pfam" id="PF20153"/>
    </source>
</evidence>
<proteinExistence type="predicted"/>
<comment type="caution">
    <text evidence="4">The sequence shown here is derived from an EMBL/GenBank/DDBJ whole genome shotgun (WGS) entry which is preliminary data.</text>
</comment>
<dbReference type="EMBL" id="LATX01001893">
    <property type="protein sequence ID" value="KTB36522.1"/>
    <property type="molecule type" value="Genomic_DNA"/>
</dbReference>
<sequence length="703" mass="80110">MATGEILSSRRAEEIPLPPSPTSSSVEHDIGRQHPHEVPLPPSIENGSKDTEGGHQIPISQETTFDSSRIKGERKRVTKATVDESWEKMMKEVTRYDEDTVKGWKEEIDTLLVFAGLFSAVVTAFAIESYQWLDDDPEDTTVALLKQISQQLSNPTNASQVPSPSPFEADPSSIRINCFWFLSLIFSLTSGLFALLCKQWLREYRRDTPTRTQAEALALRQLRSESLEKWKVSSFISALPIFLEIALLLFFAGLLELLWTLHWIAFALSVLAIGFGVGLYLVTSALPTIAAPALKNEQWEQISAGFQYICSYKSPQAWAVYRLISTLLAPLARLGNRVGWLPNRLWSLAIRTPASDWSSFDLDVVRRFDTNPHGFPNEQADPVNLRVYELRGLQWATTVFRDSPSMLPHLHNVLSTLHPSVALSAILGHWHLPIWSDCTVSDVHAALSDPEGFRTAKSSEIGKDCYYSRKLDIADPVLLSPAGIEFMYQQQAWLASALKADEIYDVANLESQIGWYMLYGTPQMTGLRFLVPFSIVDRLWTHPDAQIRKVSMSFLQFFETSWKAYPGREESEDERFAFLHVLSNHINRTDPDRPPSELLFRSRGHTFIQFINNQIIRHRLYWARWEVVYAYDRAKLMTEWRKATQRVQEVGGLPPDYFAAIPSTLVRRGENLPQDVLLPADFYRNPTPDISHTTNWQNTYEMT</sequence>
<feature type="transmembrane region" description="Helical" evidence="2">
    <location>
        <begin position="261"/>
        <end position="282"/>
    </location>
</feature>